<proteinExistence type="predicted"/>
<dbReference type="Pfam" id="PF14273">
    <property type="entry name" value="DUF4360"/>
    <property type="match status" value="1"/>
</dbReference>
<feature type="signal peptide" evidence="1">
    <location>
        <begin position="1"/>
        <end position="17"/>
    </location>
</feature>
<accession>A0AAE8MU36</accession>
<keyword evidence="1" id="KW-0732">Signal</keyword>
<dbReference type="InterPro" id="IPR025649">
    <property type="entry name" value="DUF4360"/>
</dbReference>
<evidence type="ECO:0000313" key="3">
    <source>
        <dbReference type="Proteomes" id="UP001187682"/>
    </source>
</evidence>
<evidence type="ECO:0000313" key="2">
    <source>
        <dbReference type="EMBL" id="SPN99898.1"/>
    </source>
</evidence>
<protein>
    <submittedName>
        <fullName evidence="2">Uncharacterized protein</fullName>
    </submittedName>
</protein>
<organism evidence="2 3">
    <name type="scientific">Cephalotrichum gorgonifer</name>
    <dbReference type="NCBI Taxonomy" id="2041049"/>
    <lineage>
        <taxon>Eukaryota</taxon>
        <taxon>Fungi</taxon>
        <taxon>Dikarya</taxon>
        <taxon>Ascomycota</taxon>
        <taxon>Pezizomycotina</taxon>
        <taxon>Sordariomycetes</taxon>
        <taxon>Hypocreomycetidae</taxon>
        <taxon>Microascales</taxon>
        <taxon>Microascaceae</taxon>
        <taxon>Cephalotrichum</taxon>
    </lineage>
</organism>
<reference evidence="2" key="1">
    <citation type="submission" date="2018-03" db="EMBL/GenBank/DDBJ databases">
        <authorList>
            <person name="Guldener U."/>
        </authorList>
    </citation>
    <scope>NUCLEOTIDE SEQUENCE</scope>
</reference>
<dbReference type="EMBL" id="ONZQ02000003">
    <property type="protein sequence ID" value="SPN99898.1"/>
    <property type="molecule type" value="Genomic_DNA"/>
</dbReference>
<keyword evidence="3" id="KW-1185">Reference proteome</keyword>
<sequence length="196" mass="20190">MYAPAVLLPLLLSTASALRITSIKTSGTACPSTAAESVTSAGTLSDLTVTLPAYDVSLDASQGQNSSTNCALMIAFDKGEVGKSLVLESVKVWSGLTLEAGGAATLFTSAFWSENPSNTIVARRETSSTPAYADNVSINSDLGVPSSCVEESGNVGILNVNFRVLATKGVVTLGPETVGGKKQPATEHLGFKWVDC</sequence>
<dbReference type="AlphaFoldDB" id="A0AAE8MU36"/>
<comment type="caution">
    <text evidence="2">The sequence shown here is derived from an EMBL/GenBank/DDBJ whole genome shotgun (WGS) entry which is preliminary data.</text>
</comment>
<feature type="chain" id="PRO_5042151689" evidence="1">
    <location>
        <begin position="18"/>
        <end position="196"/>
    </location>
</feature>
<name>A0AAE8MU36_9PEZI</name>
<evidence type="ECO:0000256" key="1">
    <source>
        <dbReference type="SAM" id="SignalP"/>
    </source>
</evidence>
<gene>
    <name evidence="2" type="ORF">DNG_02750</name>
</gene>
<dbReference type="Proteomes" id="UP001187682">
    <property type="component" value="Unassembled WGS sequence"/>
</dbReference>